<name>A0ABS9SHN3_9BACT</name>
<gene>
    <name evidence="1" type="ORF">MKP09_08200</name>
</gene>
<dbReference type="SUPFAM" id="SSF52091">
    <property type="entry name" value="SpoIIaa-like"/>
    <property type="match status" value="1"/>
</dbReference>
<reference evidence="1 2" key="1">
    <citation type="submission" date="2022-02" db="EMBL/GenBank/DDBJ databases">
        <authorList>
            <person name="Min J."/>
        </authorList>
    </citation>
    <scope>NUCLEOTIDE SEQUENCE [LARGE SCALE GENOMIC DNA]</scope>
    <source>
        <strain evidence="1 2">GR10-1</strain>
    </source>
</reference>
<organism evidence="1 2">
    <name type="scientific">Niabella ginsengisoli</name>
    <dbReference type="NCBI Taxonomy" id="522298"/>
    <lineage>
        <taxon>Bacteria</taxon>
        <taxon>Pseudomonadati</taxon>
        <taxon>Bacteroidota</taxon>
        <taxon>Chitinophagia</taxon>
        <taxon>Chitinophagales</taxon>
        <taxon>Chitinophagaceae</taxon>
        <taxon>Niabella</taxon>
    </lineage>
</organism>
<dbReference type="InterPro" id="IPR021866">
    <property type="entry name" value="SpoIIAA-like"/>
</dbReference>
<proteinExistence type="predicted"/>
<evidence type="ECO:0000313" key="1">
    <source>
        <dbReference type="EMBL" id="MCH5597886.1"/>
    </source>
</evidence>
<keyword evidence="2" id="KW-1185">Reference proteome</keyword>
<dbReference type="Gene3D" id="3.40.50.10600">
    <property type="entry name" value="SpoIIaa-like domains"/>
    <property type="match status" value="1"/>
</dbReference>
<dbReference type="Pfam" id="PF11964">
    <property type="entry name" value="SpoIIAA-like"/>
    <property type="match status" value="1"/>
</dbReference>
<dbReference type="InterPro" id="IPR036513">
    <property type="entry name" value="STAS_dom_sf"/>
</dbReference>
<protein>
    <submittedName>
        <fullName evidence="1">STAS/SEC14 domain-containing protein</fullName>
    </submittedName>
</protein>
<dbReference type="InterPro" id="IPR038396">
    <property type="entry name" value="SpoIIAA-like_sf"/>
</dbReference>
<evidence type="ECO:0000313" key="2">
    <source>
        <dbReference type="Proteomes" id="UP001202248"/>
    </source>
</evidence>
<sequence>MIEKIENVPPNVIAFRAYGDVTAEDFKNTMIPLVDEHMKTNTGLNYVLHLNTDITRFSGGAWLQDTWLRLKHFTDCHRAAIISDSHTIQKFTDVFSKVMPGEFRFYPIAQEQQAIHWVSTKEETPRP</sequence>
<comment type="caution">
    <text evidence="1">The sequence shown here is derived from an EMBL/GenBank/DDBJ whole genome shotgun (WGS) entry which is preliminary data.</text>
</comment>
<accession>A0ABS9SHN3</accession>
<dbReference type="Proteomes" id="UP001202248">
    <property type="component" value="Unassembled WGS sequence"/>
</dbReference>
<dbReference type="RefSeq" id="WP_240827242.1">
    <property type="nucleotide sequence ID" value="NZ_JAKWBL010000001.1"/>
</dbReference>
<dbReference type="EMBL" id="JAKWBL010000001">
    <property type="protein sequence ID" value="MCH5597886.1"/>
    <property type="molecule type" value="Genomic_DNA"/>
</dbReference>